<gene>
    <name evidence="3" type="primary">gerPB</name>
    <name evidence="3" type="ORF">P5633_18580</name>
    <name evidence="2" type="ORF">SC09_Contig19orf00353</name>
</gene>
<evidence type="ECO:0000256" key="1">
    <source>
        <dbReference type="SAM" id="MobiDB-lite"/>
    </source>
</evidence>
<evidence type="ECO:0000313" key="2">
    <source>
        <dbReference type="EMBL" id="KIU12017.1"/>
    </source>
</evidence>
<reference evidence="3" key="2">
    <citation type="submission" date="2023-03" db="EMBL/GenBank/DDBJ databases">
        <title>Complete genome sequences of 52 Bacillus and Priestia strains isolated from West-African fermentations and 26 reference strains from the DSMZ collection.</title>
        <authorList>
            <person name="Wiedenbein E.S."/>
            <person name="Canoy T.S."/>
            <person name="Hui Y."/>
            <person name="Parkouda C."/>
            <person name="Dawende C."/>
            <person name="Ametefe E."/>
            <person name="Jespersen L."/>
            <person name="Nielsen D.S."/>
        </authorList>
    </citation>
    <scope>NUCLEOTIDE SEQUENCE</scope>
    <source>
        <strain evidence="3">PRO56</strain>
    </source>
</reference>
<dbReference type="InterPro" id="IPR024255">
    <property type="entry name" value="GerPB"/>
</dbReference>
<dbReference type="PATRIC" id="fig|1423.173.peg.898"/>
<organism evidence="2 4">
    <name type="scientific">Bacillus subtilis</name>
    <dbReference type="NCBI Taxonomy" id="1423"/>
    <lineage>
        <taxon>Bacteria</taxon>
        <taxon>Bacillati</taxon>
        <taxon>Bacillota</taxon>
        <taxon>Bacilli</taxon>
        <taxon>Bacillales</taxon>
        <taxon>Bacillaceae</taxon>
        <taxon>Bacillus</taxon>
    </lineage>
</organism>
<dbReference type="Proteomes" id="UP001214898">
    <property type="component" value="Chromosome"/>
</dbReference>
<name>A0A0D1L0T0_BACIU</name>
<dbReference type="AlphaFoldDB" id="A0A0D1L0T0"/>
<dbReference type="STRING" id="483913.AN935_05555"/>
<accession>A0A0D1L0T0</accession>
<feature type="region of interest" description="Disordered" evidence="1">
    <location>
        <begin position="51"/>
        <end position="77"/>
    </location>
</feature>
<dbReference type="Pfam" id="PF10803">
    <property type="entry name" value="GerPB"/>
    <property type="match status" value="1"/>
</dbReference>
<reference evidence="2 4" key="1">
    <citation type="submission" date="2014-12" db="EMBL/GenBank/DDBJ databases">
        <title>Comparative genome analysis of Bacillus coagulans HM-08, Clostridium butyricum HM-68, Bacillus subtilis HM-66 and Bacillus licheniformis BL-09.</title>
        <authorList>
            <person name="Zhang H."/>
        </authorList>
    </citation>
    <scope>NUCLEOTIDE SEQUENCE [LARGE SCALE GENOMIC DNA]</scope>
    <source>
        <strain evidence="2 4">HM-66</strain>
    </source>
</reference>
<protein>
    <submittedName>
        <fullName evidence="2 3">Spore germination protein</fullName>
    </submittedName>
</protein>
<evidence type="ECO:0000313" key="4">
    <source>
        <dbReference type="Proteomes" id="UP000032247"/>
    </source>
</evidence>
<feature type="compositionally biased region" description="Polar residues" evidence="1">
    <location>
        <begin position="54"/>
        <end position="65"/>
    </location>
</feature>
<dbReference type="EMBL" id="CP120576">
    <property type="protein sequence ID" value="WEY84286.1"/>
    <property type="molecule type" value="Genomic_DNA"/>
</dbReference>
<sequence>MNFYINQTIQINYLRLESISNSSILQIGSAGSIKSLSNLYNTGIYVEPAPEVSGSGQPLQLQEPDTGSLVPLQPPGR</sequence>
<evidence type="ECO:0000313" key="3">
    <source>
        <dbReference type="EMBL" id="WEY84286.1"/>
    </source>
</evidence>
<dbReference type="Proteomes" id="UP000032247">
    <property type="component" value="Unassembled WGS sequence"/>
</dbReference>
<proteinExistence type="predicted"/>
<dbReference type="EMBL" id="JXBC01000002">
    <property type="protein sequence ID" value="KIU12017.1"/>
    <property type="molecule type" value="Genomic_DNA"/>
</dbReference>